<protein>
    <submittedName>
        <fullName evidence="3">Uncharacterized protein</fullName>
    </submittedName>
</protein>
<evidence type="ECO:0000313" key="4">
    <source>
        <dbReference type="Proteomes" id="UP000095094"/>
    </source>
</evidence>
<dbReference type="OrthoDB" id="2192674at2"/>
<evidence type="ECO:0000313" key="3">
    <source>
        <dbReference type="EMBL" id="OEG09821.1"/>
    </source>
</evidence>
<keyword evidence="4" id="KW-1185">Reference proteome</keyword>
<organism evidence="3 4">
    <name type="scientific">Enterococcus termitis</name>
    <dbReference type="NCBI Taxonomy" id="332950"/>
    <lineage>
        <taxon>Bacteria</taxon>
        <taxon>Bacillati</taxon>
        <taxon>Bacillota</taxon>
        <taxon>Bacilli</taxon>
        <taxon>Lactobacillales</taxon>
        <taxon>Enterococcaceae</taxon>
        <taxon>Enterococcus</taxon>
    </lineage>
</organism>
<feature type="transmembrane region" description="Helical" evidence="2">
    <location>
        <begin position="218"/>
        <end position="236"/>
    </location>
</feature>
<reference evidence="4" key="1">
    <citation type="submission" date="2016-09" db="EMBL/GenBank/DDBJ databases">
        <authorList>
            <person name="Gulvik C.A."/>
        </authorList>
    </citation>
    <scope>NUCLEOTIDE SEQUENCE [LARGE SCALE GENOMIC DNA]</scope>
    <source>
        <strain evidence="4">LMG 8895</strain>
    </source>
</reference>
<keyword evidence="2" id="KW-0472">Membrane</keyword>
<dbReference type="Gene3D" id="2.60.40.10">
    <property type="entry name" value="Immunoglobulins"/>
    <property type="match status" value="1"/>
</dbReference>
<keyword evidence="2" id="KW-1133">Transmembrane helix</keyword>
<name>A0A1E5GB00_9ENTE</name>
<dbReference type="EMBL" id="MIJY01000044">
    <property type="protein sequence ID" value="OEG09821.1"/>
    <property type="molecule type" value="Genomic_DNA"/>
</dbReference>
<gene>
    <name evidence="3" type="ORF">BCR25_09955</name>
</gene>
<accession>A0A1E5GB00</accession>
<proteinExistence type="predicted"/>
<dbReference type="RefSeq" id="WP_069664574.1">
    <property type="nucleotide sequence ID" value="NZ_JBHUJJ010000001.1"/>
</dbReference>
<evidence type="ECO:0000256" key="2">
    <source>
        <dbReference type="SAM" id="Phobius"/>
    </source>
</evidence>
<comment type="caution">
    <text evidence="3">The sequence shown here is derived from an EMBL/GenBank/DDBJ whole genome shotgun (WGS) entry which is preliminary data.</text>
</comment>
<evidence type="ECO:0000256" key="1">
    <source>
        <dbReference type="SAM" id="MobiDB-lite"/>
    </source>
</evidence>
<dbReference type="AlphaFoldDB" id="A0A1E5GB00"/>
<dbReference type="Proteomes" id="UP000095094">
    <property type="component" value="Unassembled WGS sequence"/>
</dbReference>
<keyword evidence="2" id="KW-0812">Transmembrane</keyword>
<sequence length="244" mass="26542">MFSIKQELPSLISKGMIAMMLLFGLVLCKGEVSLADNSEAPYGITIMKYQLSDQDINSIQFPVGEEKSDGQMKDTQGNALVPMAGVTYRIMQVTPSNNTSDPFREVADFEPLFVATDTTGFAHVDLPEGIYKVSEQADDRINTPAQPIIVEVPQTVGGKIMNTLVIYPKSSVIKPDFPNTSNPEGPKGQSRLADSPNDLLDKSKLPNTSGSLGDITKIYYMIAAIVIIGIGSMIFLKPKKNHVN</sequence>
<dbReference type="InterPro" id="IPR013783">
    <property type="entry name" value="Ig-like_fold"/>
</dbReference>
<feature type="region of interest" description="Disordered" evidence="1">
    <location>
        <begin position="175"/>
        <end position="206"/>
    </location>
</feature>